<dbReference type="InterPro" id="IPR000198">
    <property type="entry name" value="RhoGAP_dom"/>
</dbReference>
<dbReference type="Gene3D" id="1.10.555.10">
    <property type="entry name" value="Rho GTPase activation protein"/>
    <property type="match status" value="1"/>
</dbReference>
<protein>
    <submittedName>
        <fullName evidence="3">RhoGAP_domain-containing protein</fullName>
    </submittedName>
</protein>
<dbReference type="PANTHER" id="PTHR45808:SF2">
    <property type="entry name" value="RHO GTPASE-ACTIVATING PROTEIN 68F"/>
    <property type="match status" value="1"/>
</dbReference>
<reference evidence="3 4" key="1">
    <citation type="submission" date="2024-07" db="EMBL/GenBank/DDBJ databases">
        <authorList>
            <person name="Akdeniz Z."/>
        </authorList>
    </citation>
    <scope>NUCLEOTIDE SEQUENCE [LARGE SCALE GENOMIC DNA]</scope>
</reference>
<evidence type="ECO:0000256" key="1">
    <source>
        <dbReference type="SAM" id="MobiDB-lite"/>
    </source>
</evidence>
<evidence type="ECO:0000313" key="3">
    <source>
        <dbReference type="EMBL" id="CAL6023124.1"/>
    </source>
</evidence>
<accession>A0ABP1IT32</accession>
<dbReference type="CDD" id="cd00159">
    <property type="entry name" value="RhoGAP"/>
    <property type="match status" value="1"/>
</dbReference>
<proteinExistence type="predicted"/>
<evidence type="ECO:0000259" key="2">
    <source>
        <dbReference type="PROSITE" id="PS50238"/>
    </source>
</evidence>
<feature type="region of interest" description="Disordered" evidence="1">
    <location>
        <begin position="14"/>
        <end position="48"/>
    </location>
</feature>
<organism evidence="3 4">
    <name type="scientific">Hexamita inflata</name>
    <dbReference type="NCBI Taxonomy" id="28002"/>
    <lineage>
        <taxon>Eukaryota</taxon>
        <taxon>Metamonada</taxon>
        <taxon>Diplomonadida</taxon>
        <taxon>Hexamitidae</taxon>
        <taxon>Hexamitinae</taxon>
        <taxon>Hexamita</taxon>
    </lineage>
</organism>
<keyword evidence="4" id="KW-1185">Reference proteome</keyword>
<dbReference type="Pfam" id="PF00620">
    <property type="entry name" value="RhoGAP"/>
    <property type="match status" value="1"/>
</dbReference>
<name>A0ABP1IT32_9EUKA</name>
<dbReference type="PROSITE" id="PS50238">
    <property type="entry name" value="RHOGAP"/>
    <property type="match status" value="1"/>
</dbReference>
<dbReference type="InterPro" id="IPR008936">
    <property type="entry name" value="Rho_GTPase_activation_prot"/>
</dbReference>
<comment type="caution">
    <text evidence="3">The sequence shown here is derived from an EMBL/GenBank/DDBJ whole genome shotgun (WGS) entry which is preliminary data.</text>
</comment>
<sequence>MELLPEQMQNMLIRKSLPQTSGRSKLQQQQIVESSDEDSPITRNNSEQFQQEKAECVQQFIKNAFKELFNRPPTEGVFRIPPQLDKQKAIMLKLEQAMYVNPKLLDTTLLCSCIKNCLRDLSEPLISIQIASSLRKSMNILFDKENFHFQNLFYILRQLNAISIIPEYKMNAKNLGIVFAPTVFKQYQLGDEKILSILIESAYQFQ</sequence>
<dbReference type="Proteomes" id="UP001642409">
    <property type="component" value="Unassembled WGS sequence"/>
</dbReference>
<dbReference type="PANTHER" id="PTHR45808">
    <property type="entry name" value="RHO GTPASE-ACTIVATING PROTEIN 68F"/>
    <property type="match status" value="1"/>
</dbReference>
<gene>
    <name evidence="3" type="ORF">HINF_LOCUS28981</name>
</gene>
<feature type="domain" description="Rho-GAP" evidence="2">
    <location>
        <begin position="35"/>
        <end position="206"/>
    </location>
</feature>
<evidence type="ECO:0000313" key="4">
    <source>
        <dbReference type="Proteomes" id="UP001642409"/>
    </source>
</evidence>
<dbReference type="SUPFAM" id="SSF48350">
    <property type="entry name" value="GTPase activation domain, GAP"/>
    <property type="match status" value="1"/>
</dbReference>
<dbReference type="EMBL" id="CAXDID020000092">
    <property type="protein sequence ID" value="CAL6023124.1"/>
    <property type="molecule type" value="Genomic_DNA"/>
</dbReference>
<feature type="compositionally biased region" description="Polar residues" evidence="1">
    <location>
        <begin position="17"/>
        <end position="33"/>
    </location>
</feature>
<dbReference type="SMART" id="SM00324">
    <property type="entry name" value="RhoGAP"/>
    <property type="match status" value="1"/>
</dbReference>